<keyword evidence="1" id="KW-0812">Transmembrane</keyword>
<dbReference type="EMBL" id="AMQM01001392">
    <property type="status" value="NOT_ANNOTATED_CDS"/>
    <property type="molecule type" value="Genomic_DNA"/>
</dbReference>
<dbReference type="GeneID" id="20200099"/>
<organism evidence="3 4">
    <name type="scientific">Helobdella robusta</name>
    <name type="common">Californian leech</name>
    <dbReference type="NCBI Taxonomy" id="6412"/>
    <lineage>
        <taxon>Eukaryota</taxon>
        <taxon>Metazoa</taxon>
        <taxon>Spiralia</taxon>
        <taxon>Lophotrochozoa</taxon>
        <taxon>Annelida</taxon>
        <taxon>Clitellata</taxon>
        <taxon>Hirudinea</taxon>
        <taxon>Rhynchobdellida</taxon>
        <taxon>Glossiphoniidae</taxon>
        <taxon>Helobdella</taxon>
    </lineage>
</organism>
<evidence type="ECO:0000313" key="2">
    <source>
        <dbReference type="EMBL" id="ESN96438.1"/>
    </source>
</evidence>
<evidence type="ECO:0000313" key="4">
    <source>
        <dbReference type="Proteomes" id="UP000015101"/>
    </source>
</evidence>
<evidence type="ECO:0000313" key="3">
    <source>
        <dbReference type="EnsemblMetazoa" id="HelroP163499"/>
    </source>
</evidence>
<feature type="transmembrane region" description="Helical" evidence="1">
    <location>
        <begin position="147"/>
        <end position="169"/>
    </location>
</feature>
<proteinExistence type="predicted"/>
<reference evidence="4" key="1">
    <citation type="submission" date="2012-12" db="EMBL/GenBank/DDBJ databases">
        <authorList>
            <person name="Hellsten U."/>
            <person name="Grimwood J."/>
            <person name="Chapman J.A."/>
            <person name="Shapiro H."/>
            <person name="Aerts A."/>
            <person name="Otillar R.P."/>
            <person name="Terry A.Y."/>
            <person name="Boore J.L."/>
            <person name="Simakov O."/>
            <person name="Marletaz F."/>
            <person name="Cho S.-J."/>
            <person name="Edsinger-Gonzales E."/>
            <person name="Havlak P."/>
            <person name="Kuo D.-H."/>
            <person name="Larsson T."/>
            <person name="Lv J."/>
            <person name="Arendt D."/>
            <person name="Savage R."/>
            <person name="Osoegawa K."/>
            <person name="de Jong P."/>
            <person name="Lindberg D.R."/>
            <person name="Seaver E.C."/>
            <person name="Weisblat D.A."/>
            <person name="Putnam N.H."/>
            <person name="Grigoriev I.V."/>
            <person name="Rokhsar D.S."/>
        </authorList>
    </citation>
    <scope>NUCLEOTIDE SEQUENCE</scope>
</reference>
<gene>
    <name evidence="3" type="primary">20200099</name>
    <name evidence="2" type="ORF">HELRODRAFT_163499</name>
</gene>
<feature type="transmembrane region" description="Helical" evidence="1">
    <location>
        <begin position="21"/>
        <end position="42"/>
    </location>
</feature>
<dbReference type="KEGG" id="hro:HELRODRAFT_163499"/>
<keyword evidence="1" id="KW-0472">Membrane</keyword>
<name>T1EU49_HELRO</name>
<protein>
    <submittedName>
        <fullName evidence="2 3">Uncharacterized protein</fullName>
    </submittedName>
</protein>
<dbReference type="EnsemblMetazoa" id="HelroT163499">
    <property type="protein sequence ID" value="HelroP163499"/>
    <property type="gene ID" value="HelroG163499"/>
</dbReference>
<dbReference type="HOGENOM" id="CLU_1074724_0_0_1"/>
<keyword evidence="4" id="KW-1185">Reference proteome</keyword>
<dbReference type="CTD" id="20200099"/>
<accession>T1EU49</accession>
<dbReference type="EMBL" id="KB097495">
    <property type="protein sequence ID" value="ESN96438.1"/>
    <property type="molecule type" value="Genomic_DNA"/>
</dbReference>
<feature type="transmembrane region" description="Helical" evidence="1">
    <location>
        <begin position="104"/>
        <end position="127"/>
    </location>
</feature>
<dbReference type="InParanoid" id="T1EU49"/>
<dbReference type="Proteomes" id="UP000015101">
    <property type="component" value="Unassembled WGS sequence"/>
</dbReference>
<sequence length="260" mass="29482">MNREHKEFHEIRRVKIPRFGGLCFLRVLAYLLITVAMASIVLDVVDIAVTSRYCYSTVPRPLICLNNIADDVWTWIASGIWASIPLAVAGSWSAYLLERPGLNPYACVIFLGICAFLFCPVKAALNIVEAVKYKDNTNWSDISYQKIVIPIILAVIAALEFLHCLAIFIDFVCFSWNRADTVEYIEERHVEPPKVFPIATNFHPSPYHVPMNVPYYGVPTTQTPKYVISSSAPVPAMPITNGQYKWQFNQMPSNSPYRIF</sequence>
<keyword evidence="1" id="KW-1133">Transmembrane helix</keyword>
<feature type="transmembrane region" description="Helical" evidence="1">
    <location>
        <begin position="75"/>
        <end position="97"/>
    </location>
</feature>
<reference evidence="2 4" key="2">
    <citation type="journal article" date="2013" name="Nature">
        <title>Insights into bilaterian evolution from three spiralian genomes.</title>
        <authorList>
            <person name="Simakov O."/>
            <person name="Marletaz F."/>
            <person name="Cho S.J."/>
            <person name="Edsinger-Gonzales E."/>
            <person name="Havlak P."/>
            <person name="Hellsten U."/>
            <person name="Kuo D.H."/>
            <person name="Larsson T."/>
            <person name="Lv J."/>
            <person name="Arendt D."/>
            <person name="Savage R."/>
            <person name="Osoegawa K."/>
            <person name="de Jong P."/>
            <person name="Grimwood J."/>
            <person name="Chapman J.A."/>
            <person name="Shapiro H."/>
            <person name="Aerts A."/>
            <person name="Otillar R.P."/>
            <person name="Terry A.Y."/>
            <person name="Boore J.L."/>
            <person name="Grigoriev I.V."/>
            <person name="Lindberg D.R."/>
            <person name="Seaver E.C."/>
            <person name="Weisblat D.A."/>
            <person name="Putnam N.H."/>
            <person name="Rokhsar D.S."/>
        </authorList>
    </citation>
    <scope>NUCLEOTIDE SEQUENCE</scope>
</reference>
<dbReference type="RefSeq" id="XP_009025600.1">
    <property type="nucleotide sequence ID" value="XM_009027352.1"/>
</dbReference>
<dbReference type="AlphaFoldDB" id="T1EU49"/>
<reference evidence="3" key="3">
    <citation type="submission" date="2015-06" db="UniProtKB">
        <authorList>
            <consortium name="EnsemblMetazoa"/>
        </authorList>
    </citation>
    <scope>IDENTIFICATION</scope>
</reference>
<evidence type="ECO:0000256" key="1">
    <source>
        <dbReference type="SAM" id="Phobius"/>
    </source>
</evidence>